<reference evidence="1 2" key="1">
    <citation type="submission" date="2022-04" db="EMBL/GenBank/DDBJ databases">
        <title>Positive selection, recombination, and allopatry shape intraspecific diversity of widespread and dominant cyanobacteria.</title>
        <authorList>
            <person name="Wei J."/>
            <person name="Shu W."/>
            <person name="Hu C."/>
        </authorList>
    </citation>
    <scope>NUCLEOTIDE SEQUENCE [LARGE SCALE GENOMIC DNA]</scope>
    <source>
        <strain evidence="1 2">GB2-A5</strain>
    </source>
</reference>
<gene>
    <name evidence="1" type="ORF">NDI37_22495</name>
</gene>
<comment type="caution">
    <text evidence="1">The sequence shown here is derived from an EMBL/GenBank/DDBJ whole genome shotgun (WGS) entry which is preliminary data.</text>
</comment>
<organism evidence="1 2">
    <name type="scientific">Funiculus sociatus GB2-A5</name>
    <dbReference type="NCBI Taxonomy" id="2933946"/>
    <lineage>
        <taxon>Bacteria</taxon>
        <taxon>Bacillati</taxon>
        <taxon>Cyanobacteriota</taxon>
        <taxon>Cyanophyceae</taxon>
        <taxon>Coleofasciculales</taxon>
        <taxon>Coleofasciculaceae</taxon>
        <taxon>Funiculus</taxon>
    </lineage>
</organism>
<dbReference type="RefSeq" id="WP_190418618.1">
    <property type="nucleotide sequence ID" value="NZ_JAMPKK010000063.1"/>
</dbReference>
<keyword evidence="2" id="KW-1185">Reference proteome</keyword>
<proteinExistence type="predicted"/>
<evidence type="ECO:0000313" key="2">
    <source>
        <dbReference type="Proteomes" id="UP001442494"/>
    </source>
</evidence>
<name>A0ABV0JUS5_9CYAN</name>
<evidence type="ECO:0000313" key="1">
    <source>
        <dbReference type="EMBL" id="MEP0867225.1"/>
    </source>
</evidence>
<dbReference type="Proteomes" id="UP001442494">
    <property type="component" value="Unassembled WGS sequence"/>
</dbReference>
<protein>
    <submittedName>
        <fullName evidence="1">Uncharacterized protein</fullName>
    </submittedName>
</protein>
<sequence length="68" mass="7889">MHCKKITRLLDRSDRILINFSFSTSQKFAPLSIEEEHFLTQLNARFPETILVVGLVGKLVKSDRLCRK</sequence>
<accession>A0ABV0JUS5</accession>
<dbReference type="EMBL" id="JAMPKK010000063">
    <property type="protein sequence ID" value="MEP0867225.1"/>
    <property type="molecule type" value="Genomic_DNA"/>
</dbReference>